<comment type="caution">
    <text evidence="1">The sequence shown here is derived from an EMBL/GenBank/DDBJ whole genome shotgun (WGS) entry which is preliminary data.</text>
</comment>
<dbReference type="EMBL" id="BCSY01000077">
    <property type="protein sequence ID" value="GAS97925.1"/>
    <property type="molecule type" value="Genomic_DNA"/>
</dbReference>
<sequence>MIDGQQRLATTSILLAAVRDTYKSKGEDAYARSTQQEYLGRFDRRAGIDQPQLILNTDDRDFFDRKVVLEEAVEPTTYSQQLIKSAYDFFIEECQQFVARNGTEWGSSQMRV</sequence>
<reference evidence="2" key="2">
    <citation type="submission" date="2016-02" db="EMBL/GenBank/DDBJ databases">
        <title>Draft genome sequence of five rapidly growing Mycobacterium species.</title>
        <authorList>
            <person name="Katahira K."/>
            <person name="Gotou Y."/>
            <person name="Iida K."/>
            <person name="Ogura Y."/>
            <person name="Hayashi T."/>
        </authorList>
    </citation>
    <scope>NUCLEOTIDE SEQUENCE [LARGE SCALE GENOMIC DNA]</scope>
    <source>
        <strain evidence="2">JCM15298</strain>
    </source>
</reference>
<evidence type="ECO:0008006" key="3">
    <source>
        <dbReference type="Google" id="ProtNLM"/>
    </source>
</evidence>
<evidence type="ECO:0000313" key="1">
    <source>
        <dbReference type="EMBL" id="GAS97925.1"/>
    </source>
</evidence>
<organism evidence="1 2">
    <name type="scientific">Mycolicibacterium canariasense</name>
    <name type="common">Mycobacterium canariasense</name>
    <dbReference type="NCBI Taxonomy" id="228230"/>
    <lineage>
        <taxon>Bacteria</taxon>
        <taxon>Bacillati</taxon>
        <taxon>Actinomycetota</taxon>
        <taxon>Actinomycetes</taxon>
        <taxon>Mycobacteriales</taxon>
        <taxon>Mycobacteriaceae</taxon>
        <taxon>Mycolicibacterium</taxon>
    </lineage>
</organism>
<dbReference type="Proteomes" id="UP000069443">
    <property type="component" value="Unassembled WGS sequence"/>
</dbReference>
<proteinExistence type="predicted"/>
<dbReference type="STRING" id="228230.RMCC_4890"/>
<name>A0A117IBI2_MYCCR</name>
<dbReference type="AlphaFoldDB" id="A0A117IBI2"/>
<reference evidence="2" key="1">
    <citation type="journal article" date="2016" name="Genome Announc.">
        <title>Draft Genome Sequences of Five Rapidly Growing Mycobacterium Species, M. thermoresistibile, M. fortuitum subsp. acetamidolyticum, M. canariasense, M. brisbanense, and M. novocastrense.</title>
        <authorList>
            <person name="Katahira K."/>
            <person name="Ogura Y."/>
            <person name="Gotoh Y."/>
            <person name="Hayashi T."/>
        </authorList>
    </citation>
    <scope>NUCLEOTIDE SEQUENCE [LARGE SCALE GENOMIC DNA]</scope>
    <source>
        <strain evidence="2">JCM15298</strain>
    </source>
</reference>
<evidence type="ECO:0000313" key="2">
    <source>
        <dbReference type="Proteomes" id="UP000069443"/>
    </source>
</evidence>
<keyword evidence="2" id="KW-1185">Reference proteome</keyword>
<accession>A0A117IBI2</accession>
<gene>
    <name evidence="1" type="ORF">RMCC_4890</name>
</gene>
<protein>
    <recommendedName>
        <fullName evidence="3">DUF262 domain-containing protein</fullName>
    </recommendedName>
</protein>